<accession>A0AB33QBI5</accession>
<evidence type="ECO:0000313" key="4">
    <source>
        <dbReference type="Proteomes" id="UP000007052"/>
    </source>
</evidence>
<evidence type="ECO:0008006" key="5">
    <source>
        <dbReference type="Google" id="ProtNLM"/>
    </source>
</evidence>
<name>A0AB33QBI5_HAEP3</name>
<proteinExistence type="predicted"/>
<evidence type="ECO:0000313" key="3">
    <source>
        <dbReference type="EMBL" id="CBW14153.1"/>
    </source>
</evidence>
<dbReference type="RefSeq" id="WP_014064006.1">
    <property type="nucleotide sequence ID" value="NC_015964.1"/>
</dbReference>
<dbReference type="CDD" id="cd16387">
    <property type="entry name" value="ParB_N_Srx"/>
    <property type="match status" value="1"/>
</dbReference>
<protein>
    <recommendedName>
        <fullName evidence="5">DUF262 domain-containing protein</fullName>
    </recommendedName>
</protein>
<dbReference type="SUPFAM" id="SSF110849">
    <property type="entry name" value="ParB/Sulfiredoxin"/>
    <property type="match status" value="1"/>
</dbReference>
<dbReference type="InterPro" id="IPR004919">
    <property type="entry name" value="GmrSD_N"/>
</dbReference>
<gene>
    <name evidence="3" type="ordered locus">PARA_00460</name>
</gene>
<dbReference type="InterPro" id="IPR036086">
    <property type="entry name" value="ParB/Sulfiredoxin_sf"/>
</dbReference>
<dbReference type="EMBL" id="FQ312002">
    <property type="protein sequence ID" value="CBW14153.1"/>
    <property type="molecule type" value="Genomic_DNA"/>
</dbReference>
<dbReference type="PANTHER" id="PTHR35149:SF2">
    <property type="entry name" value="DUF262 DOMAIN-CONTAINING PROTEIN"/>
    <property type="match status" value="1"/>
</dbReference>
<dbReference type="PANTHER" id="PTHR35149">
    <property type="entry name" value="SLL5132 PROTEIN"/>
    <property type="match status" value="1"/>
</dbReference>
<dbReference type="InterPro" id="IPR011089">
    <property type="entry name" value="GmrSD_C"/>
</dbReference>
<dbReference type="Pfam" id="PF03235">
    <property type="entry name" value="GmrSD_N"/>
    <property type="match status" value="1"/>
</dbReference>
<feature type="domain" description="GmrSD restriction endonucleases C-terminal" evidence="2">
    <location>
        <begin position="472"/>
        <end position="509"/>
    </location>
</feature>
<reference evidence="4" key="1">
    <citation type="submission" date="2010-07" db="EMBL/GenBank/DDBJ databases">
        <title>The genome sequence of Haemophilus parainfluenzae T3T1.</title>
        <authorList>
            <person name="Crook D."/>
            <person name="Hood D."/>
            <person name="Moxon R."/>
            <person name="Parkhill J."/>
            <person name="Aslett M."/>
            <person name="Bentley S.D."/>
        </authorList>
    </citation>
    <scope>NUCLEOTIDE SEQUENCE [LARGE SCALE GENOMIC DNA]</scope>
    <source>
        <strain evidence="4">T3T1</strain>
    </source>
</reference>
<feature type="domain" description="GmrSD restriction endonucleases N-terminal" evidence="1">
    <location>
        <begin position="10"/>
        <end position="195"/>
    </location>
</feature>
<dbReference type="AlphaFoldDB" id="A0AB33QBI5"/>
<evidence type="ECO:0000259" key="1">
    <source>
        <dbReference type="Pfam" id="PF03235"/>
    </source>
</evidence>
<evidence type="ECO:0000259" key="2">
    <source>
        <dbReference type="Pfam" id="PF07510"/>
    </source>
</evidence>
<dbReference type="Pfam" id="PF07510">
    <property type="entry name" value="GmrSD_C"/>
    <property type="match status" value="1"/>
</dbReference>
<dbReference type="Proteomes" id="UP000007052">
    <property type="component" value="Chromosome"/>
</dbReference>
<dbReference type="KEGG" id="hpr:PARA_00460"/>
<sequence>MNSQITLGTKLVGDIKGRFYVPSYQRGYRWGKAEVERLLDDIYSTEGKRNYCLQPVVVRKDGDKYELIDGQQRLTTIYLIYRFMSEHSKSINGPIFTLSYETREKSEDFLKSIDESRKEENIDFWFFCTAYESIKAWFSKEDIKSRLTDMNDYFKKIVKIIWYEVGETEDAIGLFTRLNIGKIPLTNAELVKAMFLSKGRTDTNMEQKKQEEISFQWDHMEKELHNDSLWFFLTNKSTEYQTRADLVLDLISQKPADNRDQYYTFFKFDETYQNGKLDNIWYEIQQTFLTLKEWHSNHEFYHKIGYLIASGSKTLRDIFDRSKYKTKSTFNKDLDDDIKNSIKIGKNYADLSYENTEDQKKIKKLLLLFNVESVRKSGEHSQRFPFDKYKNGENGKVIWSLEHIHAQQSEGLSTQKMWKEWLRLHKPSVESAKSSSYDINKLIKEIDDAINNDRLSRQDFDSIQQEVVGLLSEEGHSEYLHSIANLALLSFEANAALSNSTFDVKRNEIIKMDKEGAFIPFCTRMVFLKYYTLSAENQLHFWGKDDRDAYVNEMNIVLGTYLEEKILLEKGTK</sequence>
<organism evidence="3 4">
    <name type="scientific">Haemophilus parainfluenzae (strain T3T1)</name>
    <dbReference type="NCBI Taxonomy" id="862965"/>
    <lineage>
        <taxon>Bacteria</taxon>
        <taxon>Pseudomonadati</taxon>
        <taxon>Pseudomonadota</taxon>
        <taxon>Gammaproteobacteria</taxon>
        <taxon>Pasteurellales</taxon>
        <taxon>Pasteurellaceae</taxon>
        <taxon>Haemophilus</taxon>
    </lineage>
</organism>